<dbReference type="KEGG" id="smax:FJR03_03330"/>
<name>A0A7M1AWR2_9BACT</name>
<proteinExistence type="predicted"/>
<protein>
    <recommendedName>
        <fullName evidence="3">Glycosyltransferase family 4 protein</fullName>
    </recommendedName>
</protein>
<dbReference type="RefSeq" id="WP_193114243.1">
    <property type="nucleotide sequence ID" value="NZ_CP041165.1"/>
</dbReference>
<gene>
    <name evidence="1" type="ORF">FJR03_03330</name>
</gene>
<sequence>MKQKDFKKKHVFCIVDNDTFSYLIIDSLINKLGLEDVDIKVLVFPSGSILNTNYKRLPKIEYIEYDSKLLLYMEEVKSFTFISLNNWNVPIIKEIFDLKKELLDKVYIYITDDELDRWQKNINKYGILTKETNNHISEDLLFLLPKLKNFIAPKYYYYDKITKILNRNNISVIDSSGIFEILLTKDSNNLFTVINEMENTKFSGKQIMIGTKTNVFSVREIIKVINSFRSINIYQEYSFIVMLTLKKRIYLDMYLFYLQFFKKIKVKINYFSQMTPFLYNVLLASNSHLILQPRGGVSSARLFVKWGCGSLCTATGSSNSNVFEKVYKTKCIFFDNLEHIAKSIVTSEVDIVMNQEAVESEELRSIEFLRKVYN</sequence>
<evidence type="ECO:0000313" key="2">
    <source>
        <dbReference type="Proteomes" id="UP000593910"/>
    </source>
</evidence>
<dbReference type="EMBL" id="CP041165">
    <property type="protein sequence ID" value="QOP40822.1"/>
    <property type="molecule type" value="Genomic_DNA"/>
</dbReference>
<evidence type="ECO:0000313" key="1">
    <source>
        <dbReference type="EMBL" id="QOP40822.1"/>
    </source>
</evidence>
<organism evidence="1 2">
    <name type="scientific">Sulfurimonas marina</name>
    <dbReference type="NCBI Taxonomy" id="2590551"/>
    <lineage>
        <taxon>Bacteria</taxon>
        <taxon>Pseudomonadati</taxon>
        <taxon>Campylobacterota</taxon>
        <taxon>Epsilonproteobacteria</taxon>
        <taxon>Campylobacterales</taxon>
        <taxon>Sulfurimonadaceae</taxon>
        <taxon>Sulfurimonas</taxon>
    </lineage>
</organism>
<reference evidence="1 2" key="1">
    <citation type="submission" date="2019-06" db="EMBL/GenBank/DDBJ databases">
        <title>Sulfurimonas gotlandica sp. nov., a chemoautotrophic and psychrotolerant epsilonproteobacterium isolated from a pelagic redoxcline, and an emended description of the genus Sulfurimonas.</title>
        <authorList>
            <person name="Wang S."/>
            <person name="Jiang L."/>
            <person name="Shao Z."/>
        </authorList>
    </citation>
    <scope>NUCLEOTIDE SEQUENCE [LARGE SCALE GENOMIC DNA]</scope>
    <source>
        <strain evidence="1 2">B2</strain>
    </source>
</reference>
<evidence type="ECO:0008006" key="3">
    <source>
        <dbReference type="Google" id="ProtNLM"/>
    </source>
</evidence>
<keyword evidence="2" id="KW-1185">Reference proteome</keyword>
<dbReference type="AlphaFoldDB" id="A0A7M1AWR2"/>
<accession>A0A7M1AWR2</accession>
<dbReference type="Proteomes" id="UP000593910">
    <property type="component" value="Chromosome"/>
</dbReference>